<comment type="caution">
    <text evidence="2">The sequence shown here is derived from an EMBL/GenBank/DDBJ whole genome shotgun (WGS) entry which is preliminary data.</text>
</comment>
<protein>
    <submittedName>
        <fullName evidence="2">Uncharacterized protein</fullName>
    </submittedName>
</protein>
<proteinExistence type="predicted"/>
<feature type="transmembrane region" description="Helical" evidence="1">
    <location>
        <begin position="60"/>
        <end position="79"/>
    </location>
</feature>
<reference evidence="3" key="1">
    <citation type="journal article" date="2019" name="Int. J. Syst. Evol. Microbiol.">
        <title>The Global Catalogue of Microorganisms (GCM) 10K type strain sequencing project: providing services to taxonomists for standard genome sequencing and annotation.</title>
        <authorList>
            <consortium name="The Broad Institute Genomics Platform"/>
            <consortium name="The Broad Institute Genome Sequencing Center for Infectious Disease"/>
            <person name="Wu L."/>
            <person name="Ma J."/>
        </authorList>
    </citation>
    <scope>NUCLEOTIDE SEQUENCE [LARGE SCALE GENOMIC DNA]</scope>
    <source>
        <strain evidence="3">CGMCC 1.12449</strain>
    </source>
</reference>
<organism evidence="2 3">
    <name type="scientific">Sphingorhabdus buctiana</name>
    <dbReference type="NCBI Taxonomy" id="1508805"/>
    <lineage>
        <taxon>Bacteria</taxon>
        <taxon>Pseudomonadati</taxon>
        <taxon>Pseudomonadota</taxon>
        <taxon>Alphaproteobacteria</taxon>
        <taxon>Sphingomonadales</taxon>
        <taxon>Sphingomonadaceae</taxon>
        <taxon>Sphingorhabdus</taxon>
    </lineage>
</organism>
<gene>
    <name evidence="2" type="ORF">ACFSAG_03525</name>
</gene>
<dbReference type="EMBL" id="JBHUEL010000003">
    <property type="protein sequence ID" value="MFD1765908.1"/>
    <property type="molecule type" value="Genomic_DNA"/>
</dbReference>
<keyword evidence="1" id="KW-0472">Membrane</keyword>
<keyword evidence="3" id="KW-1185">Reference proteome</keyword>
<sequence>MPAASLPDALIISLYWVFAALCCGFAAVAGGKTGRTGATMIMTASVASAVAGEFGTWAHIHVPVMAIDLFLLVGFYWLAMRSENFWPIWATGFHLITVVSHFAMLFSDDVRQMLYYGFGAFWSLPVMLAMVIGTTLDRSGTPAQS</sequence>
<dbReference type="RefSeq" id="WP_381511445.1">
    <property type="nucleotide sequence ID" value="NZ_JBHUEL010000003.1"/>
</dbReference>
<accession>A0ABW4MB25</accession>
<feature type="transmembrane region" description="Helical" evidence="1">
    <location>
        <begin position="113"/>
        <end position="136"/>
    </location>
</feature>
<keyword evidence="1" id="KW-1133">Transmembrane helix</keyword>
<feature type="transmembrane region" description="Helical" evidence="1">
    <location>
        <begin position="12"/>
        <end position="30"/>
    </location>
</feature>
<feature type="transmembrane region" description="Helical" evidence="1">
    <location>
        <begin position="86"/>
        <end position="107"/>
    </location>
</feature>
<dbReference type="Proteomes" id="UP001597215">
    <property type="component" value="Unassembled WGS sequence"/>
</dbReference>
<keyword evidence="1" id="KW-0812">Transmembrane</keyword>
<evidence type="ECO:0000313" key="3">
    <source>
        <dbReference type="Proteomes" id="UP001597215"/>
    </source>
</evidence>
<evidence type="ECO:0000313" key="2">
    <source>
        <dbReference type="EMBL" id="MFD1765908.1"/>
    </source>
</evidence>
<name>A0ABW4MB25_9SPHN</name>
<evidence type="ECO:0000256" key="1">
    <source>
        <dbReference type="SAM" id="Phobius"/>
    </source>
</evidence>